<name>A0A2U9T107_9GAMM</name>
<reference evidence="3 5" key="2">
    <citation type="submission" date="2019-10" db="EMBL/GenBank/DDBJ databases">
        <title>Lysobacter alkalisoli sp. nov., isolated from saline-alkaline soil.</title>
        <authorList>
            <person name="Sun J.-Q."/>
        </authorList>
    </citation>
    <scope>NUCLEOTIDE SEQUENCE [LARGE SCALE GENOMIC DNA]</scope>
    <source>
        <strain evidence="3 5">KCTC 42381</strain>
    </source>
</reference>
<feature type="region of interest" description="Disordered" evidence="1">
    <location>
        <begin position="84"/>
        <end position="140"/>
    </location>
</feature>
<dbReference type="RefSeq" id="WP_111265209.1">
    <property type="nucleotide sequence ID" value="NZ_CP029843.1"/>
</dbReference>
<dbReference type="Pfam" id="PF03692">
    <property type="entry name" value="CxxCxxCC"/>
    <property type="match status" value="1"/>
</dbReference>
<evidence type="ECO:0000313" key="5">
    <source>
        <dbReference type="Proteomes" id="UP000320431"/>
    </source>
</evidence>
<evidence type="ECO:0000313" key="3">
    <source>
        <dbReference type="EMBL" id="KAB8165372.1"/>
    </source>
</evidence>
<dbReference type="AlphaFoldDB" id="A0A2U9T107"/>
<dbReference type="EMBL" id="CP029843">
    <property type="protein sequence ID" value="AWV06031.1"/>
    <property type="molecule type" value="Genomic_DNA"/>
</dbReference>
<dbReference type="EMBL" id="VICD02000305">
    <property type="protein sequence ID" value="KAB8165372.1"/>
    <property type="molecule type" value="Genomic_DNA"/>
</dbReference>
<sequence length="140" mass="15130">MSHPCLTCGACCAHFRVSFHWAETMPTLGGTVPEAMTERFDHHRVVMRGTSSKTPRCIALDAEIGVYSRCSIHQIKPSVCREVPASWEPTSNGPGEPSAQCDKARIAHGMPVLTPADWDFPTEPTEPPTEPPAPLAPLAA</sequence>
<dbReference type="Proteomes" id="UP000320431">
    <property type="component" value="Unassembled WGS sequence"/>
</dbReference>
<accession>A0A2U9T107</accession>
<feature type="compositionally biased region" description="Pro residues" evidence="1">
    <location>
        <begin position="124"/>
        <end position="140"/>
    </location>
</feature>
<evidence type="ECO:0000313" key="4">
    <source>
        <dbReference type="Proteomes" id="UP000249447"/>
    </source>
</evidence>
<organism evidence="2 4">
    <name type="scientific">Marilutibacter maris</name>
    <dbReference type="NCBI Taxonomy" id="1605891"/>
    <lineage>
        <taxon>Bacteria</taxon>
        <taxon>Pseudomonadati</taxon>
        <taxon>Pseudomonadota</taxon>
        <taxon>Gammaproteobacteria</taxon>
        <taxon>Lysobacterales</taxon>
        <taxon>Lysobacteraceae</taxon>
        <taxon>Marilutibacter</taxon>
    </lineage>
</organism>
<protein>
    <submittedName>
        <fullName evidence="3">YkgJ family cysteine cluster protein</fullName>
    </submittedName>
</protein>
<dbReference type="InterPro" id="IPR005358">
    <property type="entry name" value="Puta_zinc/iron-chelating_dom"/>
</dbReference>
<evidence type="ECO:0000313" key="2">
    <source>
        <dbReference type="EMBL" id="AWV06031.1"/>
    </source>
</evidence>
<reference evidence="2 4" key="1">
    <citation type="submission" date="2018-05" db="EMBL/GenBank/DDBJ databases">
        <title>The complete genome of Lysobacter maris HZ9B, a marine bacterium antagonistic against terrestrial plant pathogens.</title>
        <authorList>
            <person name="Zhang X.-Q."/>
        </authorList>
    </citation>
    <scope>NUCLEOTIDE SEQUENCE [LARGE SCALE GENOMIC DNA]</scope>
    <source>
        <strain evidence="2 4">HZ9B</strain>
    </source>
</reference>
<evidence type="ECO:0000256" key="1">
    <source>
        <dbReference type="SAM" id="MobiDB-lite"/>
    </source>
</evidence>
<dbReference type="KEGG" id="lmb:C9I47_0306"/>
<proteinExistence type="predicted"/>
<dbReference type="Proteomes" id="UP000249447">
    <property type="component" value="Chromosome"/>
</dbReference>
<dbReference type="OrthoDB" id="196483at2"/>
<gene>
    <name evidence="2" type="ORF">C9I47_0306</name>
    <name evidence="3" type="ORF">FKV24_017185</name>
</gene>
<keyword evidence="4" id="KW-1185">Reference proteome</keyword>